<organism evidence="8 9">
    <name type="scientific">Lodderomyces elongisporus (strain ATCC 11503 / CBS 2605 / JCM 1781 / NBRC 1676 / NRRL YB-4239)</name>
    <name type="common">Yeast</name>
    <name type="synonym">Saccharomyces elongisporus</name>
    <dbReference type="NCBI Taxonomy" id="379508"/>
    <lineage>
        <taxon>Eukaryota</taxon>
        <taxon>Fungi</taxon>
        <taxon>Dikarya</taxon>
        <taxon>Ascomycota</taxon>
        <taxon>Saccharomycotina</taxon>
        <taxon>Pichiomycetes</taxon>
        <taxon>Debaryomycetaceae</taxon>
        <taxon>Candida/Lodderomyces clade</taxon>
        <taxon>Lodderomyces</taxon>
    </lineage>
</organism>
<dbReference type="PANTHER" id="PTHR43570">
    <property type="entry name" value="ALDEHYDE DEHYDROGENASE"/>
    <property type="match status" value="1"/>
</dbReference>
<dbReference type="InterPro" id="IPR016163">
    <property type="entry name" value="Ald_DH_C"/>
</dbReference>
<dbReference type="SUPFAM" id="SSF53720">
    <property type="entry name" value="ALDH-like"/>
    <property type="match status" value="1"/>
</dbReference>
<evidence type="ECO:0000313" key="8">
    <source>
        <dbReference type="EMBL" id="EDK43266.1"/>
    </source>
</evidence>
<dbReference type="CDD" id="cd07135">
    <property type="entry name" value="ALDH_F14-YMR110C"/>
    <property type="match status" value="1"/>
</dbReference>
<evidence type="ECO:0000256" key="1">
    <source>
        <dbReference type="ARBA" id="ARBA00009986"/>
    </source>
</evidence>
<dbReference type="InterPro" id="IPR016162">
    <property type="entry name" value="Ald_DH_N"/>
</dbReference>
<dbReference type="FunFam" id="3.40.605.10:FF:000004">
    <property type="entry name" value="Aldehyde dehydrogenase"/>
    <property type="match status" value="1"/>
</dbReference>
<evidence type="ECO:0000256" key="6">
    <source>
        <dbReference type="SAM" id="Phobius"/>
    </source>
</evidence>
<keyword evidence="2 5" id="KW-0560">Oxidoreductase</keyword>
<dbReference type="AlphaFoldDB" id="A5DVQ8"/>
<dbReference type="Gene3D" id="3.40.309.10">
    <property type="entry name" value="Aldehyde Dehydrogenase, Chain A, domain 2"/>
    <property type="match status" value="1"/>
</dbReference>
<dbReference type="InterPro" id="IPR015590">
    <property type="entry name" value="Aldehyde_DH_dom"/>
</dbReference>
<keyword evidence="3" id="KW-0520">NAD</keyword>
<dbReference type="Proteomes" id="UP000001996">
    <property type="component" value="Unassembled WGS sequence"/>
</dbReference>
<dbReference type="OrthoDB" id="440325at2759"/>
<dbReference type="PANTHER" id="PTHR43570:SF16">
    <property type="entry name" value="ALDEHYDE DEHYDROGENASE TYPE III, ISOFORM Q"/>
    <property type="match status" value="1"/>
</dbReference>
<dbReference type="OMA" id="MKDQKVP"/>
<dbReference type="InterPro" id="IPR016160">
    <property type="entry name" value="Ald_DH_CS_CYS"/>
</dbReference>
<gene>
    <name evidence="8" type="ORF">LELG_01444</name>
</gene>
<feature type="transmembrane region" description="Helical" evidence="6">
    <location>
        <begin position="7"/>
        <end position="31"/>
    </location>
</feature>
<reference evidence="8 9" key="1">
    <citation type="journal article" date="2009" name="Nature">
        <title>Evolution of pathogenicity and sexual reproduction in eight Candida genomes.</title>
        <authorList>
            <person name="Butler G."/>
            <person name="Rasmussen M.D."/>
            <person name="Lin M.F."/>
            <person name="Santos M.A."/>
            <person name="Sakthikumar S."/>
            <person name="Munro C.A."/>
            <person name="Rheinbay E."/>
            <person name="Grabherr M."/>
            <person name="Forche A."/>
            <person name="Reedy J.L."/>
            <person name="Agrafioti I."/>
            <person name="Arnaud M.B."/>
            <person name="Bates S."/>
            <person name="Brown A.J."/>
            <person name="Brunke S."/>
            <person name="Costanzo M.C."/>
            <person name="Fitzpatrick D.A."/>
            <person name="de Groot P.W."/>
            <person name="Harris D."/>
            <person name="Hoyer L.L."/>
            <person name="Hube B."/>
            <person name="Klis F.M."/>
            <person name="Kodira C."/>
            <person name="Lennard N."/>
            <person name="Logue M.E."/>
            <person name="Martin R."/>
            <person name="Neiman A.M."/>
            <person name="Nikolaou E."/>
            <person name="Quail M.A."/>
            <person name="Quinn J."/>
            <person name="Santos M.C."/>
            <person name="Schmitzberger F.F."/>
            <person name="Sherlock G."/>
            <person name="Shah P."/>
            <person name="Silverstein K.A."/>
            <person name="Skrzypek M.S."/>
            <person name="Soll D."/>
            <person name="Staggs R."/>
            <person name="Stansfield I."/>
            <person name="Stumpf M.P."/>
            <person name="Sudbery P.E."/>
            <person name="Srikantha T."/>
            <person name="Zeng Q."/>
            <person name="Berman J."/>
            <person name="Berriman M."/>
            <person name="Heitman J."/>
            <person name="Gow N.A."/>
            <person name="Lorenz M.C."/>
            <person name="Birren B.W."/>
            <person name="Kellis M."/>
            <person name="Cuomo C.A."/>
        </authorList>
    </citation>
    <scope>NUCLEOTIDE SEQUENCE [LARGE SCALE GENOMIC DNA]</scope>
    <source>
        <strain evidence="9">ATCC 11503 / BCRC 21390 / CBS 2605 / JCM 1781 / NBRC 1676 / NRRL YB-4239</strain>
    </source>
</reference>
<dbReference type="VEuPathDB" id="FungiDB:LELG_01444"/>
<dbReference type="eggNOG" id="KOG2456">
    <property type="taxonomic scope" value="Eukaryota"/>
</dbReference>
<evidence type="ECO:0000256" key="3">
    <source>
        <dbReference type="ARBA" id="ARBA00023027"/>
    </source>
</evidence>
<dbReference type="GO" id="GO:0005737">
    <property type="term" value="C:cytoplasm"/>
    <property type="evidence" value="ECO:0007669"/>
    <property type="project" value="TreeGrafter"/>
</dbReference>
<evidence type="ECO:0000256" key="2">
    <source>
        <dbReference type="ARBA" id="ARBA00023002"/>
    </source>
</evidence>
<dbReference type="PROSITE" id="PS00070">
    <property type="entry name" value="ALDEHYDE_DEHYDR_CYS"/>
    <property type="match status" value="1"/>
</dbReference>
<dbReference type="EMBL" id="CH981525">
    <property type="protein sequence ID" value="EDK43266.1"/>
    <property type="molecule type" value="Genomic_DNA"/>
</dbReference>
<dbReference type="InParanoid" id="A5DVQ8"/>
<dbReference type="Gene3D" id="3.40.605.10">
    <property type="entry name" value="Aldehyde Dehydrogenase, Chain A, domain 1"/>
    <property type="match status" value="1"/>
</dbReference>
<keyword evidence="6" id="KW-1133">Transmembrane helix</keyword>
<keyword evidence="6" id="KW-0472">Membrane</keyword>
<dbReference type="InterPro" id="IPR016161">
    <property type="entry name" value="Ald_DH/histidinol_DH"/>
</dbReference>
<feature type="active site" evidence="4">
    <location>
        <position position="364"/>
    </location>
</feature>
<dbReference type="PROSITE" id="PS00687">
    <property type="entry name" value="ALDEHYDE_DEHYDR_GLU"/>
    <property type="match status" value="1"/>
</dbReference>
<comment type="similarity">
    <text evidence="1 5">Belongs to the aldehyde dehydrogenase family.</text>
</comment>
<dbReference type="InterPro" id="IPR012394">
    <property type="entry name" value="Aldehyde_DH_NAD(P)"/>
</dbReference>
<keyword evidence="9" id="KW-1185">Reference proteome</keyword>
<dbReference type="GeneID" id="5234364"/>
<dbReference type="KEGG" id="lel:PVL30_001411"/>
<feature type="domain" description="Aldehyde dehydrogenase" evidence="7">
    <location>
        <begin position="172"/>
        <end position="594"/>
    </location>
</feature>
<accession>A5DVQ8</accession>
<dbReference type="HOGENOM" id="CLU_005391_3_1_1"/>
<dbReference type="InterPro" id="IPR029510">
    <property type="entry name" value="Ald_DH_CS_GLU"/>
</dbReference>
<evidence type="ECO:0000256" key="4">
    <source>
        <dbReference type="PROSITE-ProRule" id="PRU10007"/>
    </source>
</evidence>
<dbReference type="FunFam" id="3.40.309.10:FF:000025">
    <property type="entry name" value="Aldehyde dehydrogenase"/>
    <property type="match status" value="1"/>
</dbReference>
<name>A5DVQ8_LODEL</name>
<evidence type="ECO:0000256" key="5">
    <source>
        <dbReference type="RuleBase" id="RU003345"/>
    </source>
</evidence>
<dbReference type="FunCoup" id="A5DVQ8">
    <property type="interactions" value="438"/>
</dbReference>
<dbReference type="GO" id="GO:0004029">
    <property type="term" value="F:aldehyde dehydrogenase (NAD+) activity"/>
    <property type="evidence" value="ECO:0007669"/>
    <property type="project" value="TreeGrafter"/>
</dbReference>
<dbReference type="GO" id="GO:0006081">
    <property type="term" value="P:aldehyde metabolic process"/>
    <property type="evidence" value="ECO:0007669"/>
    <property type="project" value="InterPro"/>
</dbReference>
<dbReference type="Pfam" id="PF00171">
    <property type="entry name" value="Aldedh"/>
    <property type="match status" value="1"/>
</dbReference>
<dbReference type="STRING" id="379508.A5DVQ8"/>
<evidence type="ECO:0000313" key="9">
    <source>
        <dbReference type="Proteomes" id="UP000001996"/>
    </source>
</evidence>
<protein>
    <recommendedName>
        <fullName evidence="7">Aldehyde dehydrogenase domain-containing protein</fullName>
    </recommendedName>
</protein>
<proteinExistence type="inferred from homology"/>
<feature type="transmembrane region" description="Helical" evidence="6">
    <location>
        <begin position="37"/>
        <end position="63"/>
    </location>
</feature>
<evidence type="ECO:0000259" key="7">
    <source>
        <dbReference type="Pfam" id="PF00171"/>
    </source>
</evidence>
<keyword evidence="6" id="KW-0812">Transmembrane</keyword>
<sequence length="670" mass="75056">MPLTFLYLLYTYFFISFSISFFISNSNILLFFLYSTFPLFCFLLFLSSLSSSFFLVLINCYLLKKSSLHAFQLLFQNQINISLSPFLTFPFSCPTPHTHPHTHPILPFYLFTFLPSFQASSLLQYSTHISTMPSKIDESYAEIDNPNSWFTDISAIAPGVKHLTESFFTKQKTHDVQFRLNQLRNLYFAVSDNVDAICEALYKDFDRIPSETQNLEIAVGLNELVHTMASLHEWVKPEKVTDLPLALKSNPIYIERIPLGVVLIISPFNYPFLLSFSALVGALAGGNAVVLKQSELTPNFSKLFTEILTKALDKDIFFAVNGAIPETTAVLEQKFDKIMYTGNGTVGRIVAKKAAETLTPVILELGGKSPAFILDDVQDKDIEVVARRIAWGRFTNAGQTCVAVDYVLVPAKLHKKFTTALKKILNEEFYPGLSKEDPNFTHIIHDRAFTNLSKIIETSQGDIIVGGKSDAESRFIPPTVIDNVKWSDSTMQQEIFGPVLPIIEYESLSTAITEVVRQHDTPLAQYIFTGGSSSQKYNKQLKQIVQSLRSGGIIINDVLMHVALVNAPFGGIGESGYGAYHGKFSFRHFTHERTTMEQKLWNDFMVNARYPPHSNAKDKLIKTSQEGYNGKVWFGRTGNVAVSGPSALFSAWNGAAGVFSLIYEFATKSF</sequence>